<reference evidence="3 4" key="1">
    <citation type="submission" date="2024-05" db="EMBL/GenBank/DDBJ databases">
        <title>Long read based assembly of the Candida bracarensis genome reveals expanded adhesin content.</title>
        <authorList>
            <person name="Marcet-Houben M."/>
            <person name="Ksiezopolska E."/>
            <person name="Gabaldon T."/>
        </authorList>
    </citation>
    <scope>NUCLEOTIDE SEQUENCE [LARGE SCALE GENOMIC DNA]</scope>
    <source>
        <strain evidence="3 4">CBM6</strain>
    </source>
</reference>
<name>A0ABR4NTQ8_9SACH</name>
<keyword evidence="1" id="KW-0175">Coiled coil</keyword>
<dbReference type="Proteomes" id="UP001623330">
    <property type="component" value="Unassembled WGS sequence"/>
</dbReference>
<feature type="compositionally biased region" description="Acidic residues" evidence="2">
    <location>
        <begin position="14"/>
        <end position="35"/>
    </location>
</feature>
<evidence type="ECO:0000256" key="2">
    <source>
        <dbReference type="SAM" id="MobiDB-lite"/>
    </source>
</evidence>
<proteinExistence type="predicted"/>
<comment type="caution">
    <text evidence="3">The sequence shown here is derived from an EMBL/GenBank/DDBJ whole genome shotgun (WGS) entry which is preliminary data.</text>
</comment>
<feature type="coiled-coil region" evidence="1">
    <location>
        <begin position="204"/>
        <end position="241"/>
    </location>
</feature>
<evidence type="ECO:0000313" key="4">
    <source>
        <dbReference type="Proteomes" id="UP001623330"/>
    </source>
</evidence>
<feature type="region of interest" description="Disordered" evidence="2">
    <location>
        <begin position="1"/>
        <end position="63"/>
    </location>
</feature>
<feature type="compositionally biased region" description="Basic and acidic residues" evidence="2">
    <location>
        <begin position="36"/>
        <end position="46"/>
    </location>
</feature>
<evidence type="ECO:0000313" key="3">
    <source>
        <dbReference type="EMBL" id="KAL3232099.1"/>
    </source>
</evidence>
<protein>
    <submittedName>
        <fullName evidence="3">Inner kinetochore subunit OKP1</fullName>
    </submittedName>
</protein>
<dbReference type="EMBL" id="JBEVYD010000005">
    <property type="protein sequence ID" value="KAL3232099.1"/>
    <property type="molecule type" value="Genomic_DNA"/>
</dbReference>
<gene>
    <name evidence="3" type="ORF">RNJ44_04015</name>
</gene>
<organism evidence="3 4">
    <name type="scientific">Nakaseomyces bracarensis</name>
    <dbReference type="NCBI Taxonomy" id="273131"/>
    <lineage>
        <taxon>Eukaryota</taxon>
        <taxon>Fungi</taxon>
        <taxon>Dikarya</taxon>
        <taxon>Ascomycota</taxon>
        <taxon>Saccharomycotina</taxon>
        <taxon>Saccharomycetes</taxon>
        <taxon>Saccharomycetales</taxon>
        <taxon>Saccharomycetaceae</taxon>
        <taxon>Nakaseomyces</taxon>
    </lineage>
</organism>
<accession>A0ABR4NTQ8</accession>
<evidence type="ECO:0000256" key="1">
    <source>
        <dbReference type="SAM" id="Coils"/>
    </source>
</evidence>
<sequence length="347" mass="40828">MSRVLDEIVTSSGSDDEYINTSGEDEVDRDDEAHDDEMRADAGTDHEENEGEGLIHQNNDIYGGDRNERQLFVGSDDSEEVENVSPWQFQRVIRKEINGRLPSNYNLKRWRKPSRVMIDSVMQLLESNGADAIDTVFQKYEKELFKHIRGPTHVRHQEMEEIKREKEKMVRDILLRIEKKLRFSKFPSRLSENDFNVEYIYEKRRFLQERYAQELQKAELLEKEITRENKLLQEARQLTENLRGNNDKRLREKLERNDIHPSMLQAISEGLEHNSFGNVAFNRDKIELNLELYNESHGHGHGHSHKTVVEEQLPSLKELNEAIRNTQNRTNVLLDQTHIDTLNDILL</sequence>
<keyword evidence="4" id="KW-1185">Reference proteome</keyword>